<dbReference type="GO" id="GO:0031222">
    <property type="term" value="P:arabinan catabolic process"/>
    <property type="evidence" value="ECO:0007669"/>
    <property type="project" value="TreeGrafter"/>
</dbReference>
<dbReference type="PANTHER" id="PTHR42721:SF3">
    <property type="entry name" value="BETA-D-XYLOSIDASE 5-RELATED"/>
    <property type="match status" value="1"/>
</dbReference>
<dbReference type="InterPro" id="IPR001764">
    <property type="entry name" value="Glyco_hydro_3_N"/>
</dbReference>
<dbReference type="InterPro" id="IPR026891">
    <property type="entry name" value="Fn3-like"/>
</dbReference>
<feature type="chain" id="PRO_5019167120" description="xylan 1,4-beta-xylosidase" evidence="12">
    <location>
        <begin position="24"/>
        <end position="976"/>
    </location>
</feature>
<dbReference type="Gene3D" id="3.40.50.1700">
    <property type="entry name" value="Glycoside hydrolase family 3 C-terminal domain"/>
    <property type="match status" value="2"/>
</dbReference>
<evidence type="ECO:0000256" key="3">
    <source>
        <dbReference type="ARBA" id="ARBA00022651"/>
    </source>
</evidence>
<dbReference type="AlphaFoldDB" id="A0A423W252"/>
<evidence type="ECO:0000259" key="13">
    <source>
        <dbReference type="PROSITE" id="PS51820"/>
    </source>
</evidence>
<dbReference type="GO" id="GO:0009044">
    <property type="term" value="F:xylan 1,4-beta-xylosidase activity"/>
    <property type="evidence" value="ECO:0007669"/>
    <property type="project" value="UniProtKB-EC"/>
</dbReference>
<dbReference type="InterPro" id="IPR037524">
    <property type="entry name" value="PA14/GLEYA"/>
</dbReference>
<dbReference type="OrthoDB" id="2123594at2759"/>
<dbReference type="GO" id="GO:0046556">
    <property type="term" value="F:alpha-L-arabinofuranosidase activity"/>
    <property type="evidence" value="ECO:0007669"/>
    <property type="project" value="TreeGrafter"/>
</dbReference>
<accession>A0A423W252</accession>
<dbReference type="SMART" id="SM01217">
    <property type="entry name" value="Fn3_like"/>
    <property type="match status" value="1"/>
</dbReference>
<evidence type="ECO:0000256" key="7">
    <source>
        <dbReference type="ARBA" id="ARBA00023277"/>
    </source>
</evidence>
<sequence>MISSSRIARLLGLIVPLLPVIFGQGGNQRVISYPYPATEWTQDFGAHGTALGKEAFISAVVSNMTIEDLVLQLHLTFGDDIAGSHSNDELYDFTMRFSPDSPVGMVHDWYTLNTTYYNTIQQRTLEKARLKVPLMHFGECLHGVGSFKQSMFPQSLGLSASWDTDLVYRVGRAIATEARSIGIHACFSPVLDIGQDPRWGRMQEAWGEDKVLTSHMGVAHCSGLSKNGSWSDPEAVVPVMKHFAAHGSPQAGRNAAPFMGHGNRQVFQDLLTPFRAVVQLGGARGVMMAYNEFDDIPAHVNPKLYEQLDDMGFNGFVIADDTGMEEIYSIHQVADSPADAIRQWYNAGGMVQFYDWPLDLLLNTTKDLVANGSLELSTLQSHVKSVLGVKWDLGLFNNPFVSPEVDPVQIVKDNRNLTLQAAQKSIVLLENINSTLPLDPSGQNIFKIALVGPFTDVLNYGDYSGQWGEYPAGSAKTIRQAMLDYSNDPDSPFELVSSWGADTWEYNVQHVIPPYLLSAPDGTPGGLEVTYYAGINFTEPMVTKMEAPALDWGIYPPPGLPSSNFSAIWEGTLTSPVDVDVNGWIGVAVGANTTTKLYINGELLKSWGFPLTAESNILGNIQQFDYTQANSTSPPEGASPFTFRKGEKYDVRIEYQAFDLYNKIENVVSLNSQLLLFWNLVSSDASNDAIAQAVSIAESADIIVLAVGASWNSDGENGDRATLGLSPSQDSLAKAIYSLGKPVVLVLQGGRPFAIPEYYNQSAAVLSAWFPGQSGGQAIADVLFGEANPGGRLPISVPKHVGQVPIYYNYKSLGRKIKYLDIDSQPAYPFGHGLSYTTFGVSNFGASTARAVTHNGTGIAARRNNDGTFRTGDVITFSVNVRNNGPVDGSYVAQVYLLARISSIVQPVKQLVAFQRVYLDPGEEVVLKMDLDVDRYLTIINRWDEWELEKGEYTFALLEHGGDSADTEMNTTCTCL</sequence>
<keyword evidence="6" id="KW-0325">Glycoprotein</keyword>
<dbReference type="InterPro" id="IPR036881">
    <property type="entry name" value="Glyco_hydro_3_C_sf"/>
</dbReference>
<dbReference type="PANTHER" id="PTHR42721">
    <property type="entry name" value="SUGAR HYDROLASE-RELATED"/>
    <property type="match status" value="1"/>
</dbReference>
<name>A0A423W252_9PEZI</name>
<evidence type="ECO:0000256" key="2">
    <source>
        <dbReference type="ARBA" id="ARBA00005336"/>
    </source>
</evidence>
<organism evidence="14 15">
    <name type="scientific">Cytospora schulzeri</name>
    <dbReference type="NCBI Taxonomy" id="448051"/>
    <lineage>
        <taxon>Eukaryota</taxon>
        <taxon>Fungi</taxon>
        <taxon>Dikarya</taxon>
        <taxon>Ascomycota</taxon>
        <taxon>Pezizomycotina</taxon>
        <taxon>Sordariomycetes</taxon>
        <taxon>Sordariomycetidae</taxon>
        <taxon>Diaporthales</taxon>
        <taxon>Cytosporaceae</taxon>
        <taxon>Cytospora</taxon>
    </lineage>
</organism>
<dbReference type="EC" id="3.2.1.37" evidence="11"/>
<dbReference type="Gene3D" id="2.60.40.10">
    <property type="entry name" value="Immunoglobulins"/>
    <property type="match status" value="1"/>
</dbReference>
<dbReference type="InterPro" id="IPR017853">
    <property type="entry name" value="GH"/>
</dbReference>
<evidence type="ECO:0000256" key="4">
    <source>
        <dbReference type="ARBA" id="ARBA00022729"/>
    </source>
</evidence>
<evidence type="ECO:0000256" key="9">
    <source>
        <dbReference type="ARBA" id="ARBA00023326"/>
    </source>
</evidence>
<keyword evidence="3" id="KW-0858">Xylan degradation</keyword>
<dbReference type="InterPro" id="IPR013783">
    <property type="entry name" value="Ig-like_fold"/>
</dbReference>
<protein>
    <recommendedName>
        <fullName evidence="11">xylan 1,4-beta-xylosidase</fullName>
        <ecNumber evidence="11">3.2.1.37</ecNumber>
    </recommendedName>
</protein>
<dbReference type="GO" id="GO:0045493">
    <property type="term" value="P:xylan catabolic process"/>
    <property type="evidence" value="ECO:0007669"/>
    <property type="project" value="UniProtKB-KW"/>
</dbReference>
<feature type="signal peptide" evidence="12">
    <location>
        <begin position="1"/>
        <end position="23"/>
    </location>
</feature>
<dbReference type="Pfam" id="PF14310">
    <property type="entry name" value="Fn3-like"/>
    <property type="match status" value="1"/>
</dbReference>
<dbReference type="EMBL" id="LKEA01000029">
    <property type="protein sequence ID" value="ROV97387.1"/>
    <property type="molecule type" value="Genomic_DNA"/>
</dbReference>
<evidence type="ECO:0000256" key="11">
    <source>
        <dbReference type="ARBA" id="ARBA00026107"/>
    </source>
</evidence>
<dbReference type="Proteomes" id="UP000283895">
    <property type="component" value="Unassembled WGS sequence"/>
</dbReference>
<dbReference type="SUPFAM" id="SSF56988">
    <property type="entry name" value="Anthrax protective antigen"/>
    <property type="match status" value="1"/>
</dbReference>
<gene>
    <name evidence="14" type="ORF">VMCG_06866</name>
</gene>
<comment type="catalytic activity">
    <reaction evidence="10">
        <text>Hydrolysis of (1-&gt;4)-beta-D-xylans, to remove successive D-xylose residues from the non-reducing termini.</text>
        <dbReference type="EC" id="3.2.1.37"/>
    </reaction>
</comment>
<dbReference type="PROSITE" id="PS51820">
    <property type="entry name" value="PA14"/>
    <property type="match status" value="1"/>
</dbReference>
<dbReference type="PRINTS" id="PR00133">
    <property type="entry name" value="GLHYDRLASE3"/>
</dbReference>
<evidence type="ECO:0000256" key="5">
    <source>
        <dbReference type="ARBA" id="ARBA00022801"/>
    </source>
</evidence>
<dbReference type="Gene3D" id="3.20.20.300">
    <property type="entry name" value="Glycoside hydrolase, family 3, N-terminal domain"/>
    <property type="match status" value="1"/>
</dbReference>
<evidence type="ECO:0000256" key="1">
    <source>
        <dbReference type="ARBA" id="ARBA00004851"/>
    </source>
</evidence>
<dbReference type="Pfam" id="PF01915">
    <property type="entry name" value="Glyco_hydro_3_C"/>
    <property type="match status" value="1"/>
</dbReference>
<evidence type="ECO:0000256" key="6">
    <source>
        <dbReference type="ARBA" id="ARBA00023180"/>
    </source>
</evidence>
<keyword evidence="9" id="KW-0624">Polysaccharide degradation</keyword>
<dbReference type="InterPro" id="IPR044993">
    <property type="entry name" value="BXL"/>
</dbReference>
<comment type="similarity">
    <text evidence="2">Belongs to the glycosyl hydrolase 3 family.</text>
</comment>
<keyword evidence="8" id="KW-0326">Glycosidase</keyword>
<feature type="domain" description="PA14" evidence="13">
    <location>
        <begin position="522"/>
        <end position="692"/>
    </location>
</feature>
<dbReference type="STRING" id="356882.A0A423W252"/>
<evidence type="ECO:0000256" key="12">
    <source>
        <dbReference type="SAM" id="SignalP"/>
    </source>
</evidence>
<keyword evidence="15" id="KW-1185">Reference proteome</keyword>
<proteinExistence type="inferred from homology"/>
<dbReference type="InterPro" id="IPR036962">
    <property type="entry name" value="Glyco_hydro_3_N_sf"/>
</dbReference>
<comment type="pathway">
    <text evidence="1">Glycan degradation; xylan degradation.</text>
</comment>
<evidence type="ECO:0000256" key="10">
    <source>
        <dbReference type="ARBA" id="ARBA00024574"/>
    </source>
</evidence>
<keyword evidence="4 12" id="KW-0732">Signal</keyword>
<keyword evidence="5" id="KW-0378">Hydrolase</keyword>
<dbReference type="InterPro" id="IPR011658">
    <property type="entry name" value="PA14_dom"/>
</dbReference>
<evidence type="ECO:0000313" key="14">
    <source>
        <dbReference type="EMBL" id="ROV97387.1"/>
    </source>
</evidence>
<keyword evidence="7" id="KW-0119">Carbohydrate metabolism</keyword>
<dbReference type="Pfam" id="PF00933">
    <property type="entry name" value="Glyco_hydro_3"/>
    <property type="match status" value="1"/>
</dbReference>
<reference evidence="14 15" key="1">
    <citation type="submission" date="2015-09" db="EMBL/GenBank/DDBJ databases">
        <title>Host preference determinants of Valsa canker pathogens revealed by comparative genomics.</title>
        <authorList>
            <person name="Yin Z."/>
            <person name="Huang L."/>
        </authorList>
    </citation>
    <scope>NUCLEOTIDE SEQUENCE [LARGE SCALE GENOMIC DNA]</scope>
    <source>
        <strain evidence="14 15">03-1</strain>
    </source>
</reference>
<dbReference type="SUPFAM" id="SSF52279">
    <property type="entry name" value="Beta-D-glucan exohydrolase, C-terminal domain"/>
    <property type="match status" value="1"/>
</dbReference>
<dbReference type="Pfam" id="PF07691">
    <property type="entry name" value="PA14"/>
    <property type="match status" value="1"/>
</dbReference>
<comment type="caution">
    <text evidence="14">The sequence shown here is derived from an EMBL/GenBank/DDBJ whole genome shotgun (WGS) entry which is preliminary data.</text>
</comment>
<evidence type="ECO:0000313" key="15">
    <source>
        <dbReference type="Proteomes" id="UP000283895"/>
    </source>
</evidence>
<dbReference type="InterPro" id="IPR002772">
    <property type="entry name" value="Glyco_hydro_3_C"/>
</dbReference>
<evidence type="ECO:0000256" key="8">
    <source>
        <dbReference type="ARBA" id="ARBA00023295"/>
    </source>
</evidence>
<dbReference type="SUPFAM" id="SSF51445">
    <property type="entry name" value="(Trans)glycosidases"/>
    <property type="match status" value="1"/>
</dbReference>